<evidence type="ECO:0000313" key="1">
    <source>
        <dbReference type="EMBL" id="KAL3577938.1"/>
    </source>
</evidence>
<sequence>MMRSRVEMMVNAVVLLRHGSRIFRRVLGSLWDIGNEEVLRRAYFQFVDETKDKIFVAIAVCVARLRR</sequence>
<name>A0ACC4BIU6_POPAL</name>
<keyword evidence="2" id="KW-1185">Reference proteome</keyword>
<gene>
    <name evidence="1" type="ORF">D5086_019442</name>
</gene>
<evidence type="ECO:0000313" key="2">
    <source>
        <dbReference type="Proteomes" id="UP000309997"/>
    </source>
</evidence>
<comment type="caution">
    <text evidence="1">The sequence shown here is derived from an EMBL/GenBank/DDBJ whole genome shotgun (WGS) entry which is preliminary data.</text>
</comment>
<protein>
    <submittedName>
        <fullName evidence="1">Uncharacterized protein</fullName>
    </submittedName>
</protein>
<reference evidence="1 2" key="1">
    <citation type="journal article" date="2024" name="Plant Biotechnol. J.">
        <title>Genome and CRISPR/Cas9 system of a widespread forest tree (Populus alba) in the world.</title>
        <authorList>
            <person name="Liu Y.J."/>
            <person name="Jiang P.F."/>
            <person name="Han X.M."/>
            <person name="Li X.Y."/>
            <person name="Wang H.M."/>
            <person name="Wang Y.J."/>
            <person name="Wang X.X."/>
            <person name="Zeng Q.Y."/>
        </authorList>
    </citation>
    <scope>NUCLEOTIDE SEQUENCE [LARGE SCALE GENOMIC DNA]</scope>
    <source>
        <strain evidence="2">cv. PAL-ZL1</strain>
    </source>
</reference>
<proteinExistence type="predicted"/>
<organism evidence="1 2">
    <name type="scientific">Populus alba</name>
    <name type="common">White poplar</name>
    <dbReference type="NCBI Taxonomy" id="43335"/>
    <lineage>
        <taxon>Eukaryota</taxon>
        <taxon>Viridiplantae</taxon>
        <taxon>Streptophyta</taxon>
        <taxon>Embryophyta</taxon>
        <taxon>Tracheophyta</taxon>
        <taxon>Spermatophyta</taxon>
        <taxon>Magnoliopsida</taxon>
        <taxon>eudicotyledons</taxon>
        <taxon>Gunneridae</taxon>
        <taxon>Pentapetalae</taxon>
        <taxon>rosids</taxon>
        <taxon>fabids</taxon>
        <taxon>Malpighiales</taxon>
        <taxon>Salicaceae</taxon>
        <taxon>Saliceae</taxon>
        <taxon>Populus</taxon>
    </lineage>
</organism>
<dbReference type="Proteomes" id="UP000309997">
    <property type="component" value="Unassembled WGS sequence"/>
</dbReference>
<accession>A0ACC4BIU6</accession>
<dbReference type="EMBL" id="RCHU02000010">
    <property type="protein sequence ID" value="KAL3577938.1"/>
    <property type="molecule type" value="Genomic_DNA"/>
</dbReference>